<dbReference type="GO" id="GO:0008420">
    <property type="term" value="F:RNA polymerase II CTD heptapeptide repeat phosphatase activity"/>
    <property type="evidence" value="ECO:0007669"/>
    <property type="project" value="UniProtKB-UniRule"/>
</dbReference>
<evidence type="ECO:0000256" key="7">
    <source>
        <dbReference type="ARBA" id="ARBA00022912"/>
    </source>
</evidence>
<dbReference type="PANTHER" id="PTHR14732:SF0">
    <property type="entry name" value="RNA POLYMERASE II SUBUNIT B1 CTD PHOSPHATASE RPAP2-RELATED"/>
    <property type="match status" value="1"/>
</dbReference>
<keyword evidence="5 12" id="KW-0378">Hydrolase</keyword>
<evidence type="ECO:0000256" key="8">
    <source>
        <dbReference type="ARBA" id="ARBA00023242"/>
    </source>
</evidence>
<dbReference type="InterPro" id="IPR007308">
    <property type="entry name" value="Rtr1/RPAP2_dom"/>
</dbReference>
<proteinExistence type="inferred from homology"/>
<dbReference type="Gene3D" id="1.25.40.820">
    <property type="match status" value="1"/>
</dbReference>
<dbReference type="RefSeq" id="XP_062878846.1">
    <property type="nucleotide sequence ID" value="XM_063022776.1"/>
</dbReference>
<protein>
    <recommendedName>
        <fullName evidence="12">RNA polymerase II subunit B1 CTD phosphatase RPAP2 homolog</fullName>
        <ecNumber evidence="12">3.1.3.16</ecNumber>
    </recommendedName>
</protein>
<dbReference type="PANTHER" id="PTHR14732">
    <property type="entry name" value="RNA POLYMERASE II SUBUNIT B1 CTD PHOSPHATASE RPAP2-RELATED"/>
    <property type="match status" value="1"/>
</dbReference>
<dbReference type="GO" id="GO:0008270">
    <property type="term" value="F:zinc ion binding"/>
    <property type="evidence" value="ECO:0007669"/>
    <property type="project" value="UniProtKB-KW"/>
</dbReference>
<evidence type="ECO:0000256" key="11">
    <source>
        <dbReference type="PROSITE-ProRule" id="PRU00812"/>
    </source>
</evidence>
<evidence type="ECO:0000256" key="4">
    <source>
        <dbReference type="ARBA" id="ARBA00022771"/>
    </source>
</evidence>
<organism evidence="14 15">
    <name type="scientific">Australozyma saopauloensis</name>
    <dbReference type="NCBI Taxonomy" id="291208"/>
    <lineage>
        <taxon>Eukaryota</taxon>
        <taxon>Fungi</taxon>
        <taxon>Dikarya</taxon>
        <taxon>Ascomycota</taxon>
        <taxon>Saccharomycotina</taxon>
        <taxon>Pichiomycetes</taxon>
        <taxon>Metschnikowiaceae</taxon>
        <taxon>Australozyma</taxon>
    </lineage>
</organism>
<evidence type="ECO:0000256" key="2">
    <source>
        <dbReference type="ARBA" id="ARBA00005676"/>
    </source>
</evidence>
<accession>A0AAX4HD59</accession>
<comment type="subcellular location">
    <subcellularLocation>
        <location evidence="1 12">Nucleus</location>
    </subcellularLocation>
</comment>
<sequence>MESLTLYKFLPFLEPFANKETLTPAEASQLQLRIAELILDNTVDIPLLKFFSRFLTPQGYDEALEERNIEHQCGYPVCKKLPQHKVRRPSALCPGVYGGDTSTRYQIYNRKPSMILPNTYLSQFCCKEHYQASHFYRNQLLEEAIFLRKNITVIPPFGSPDPSWYENGISCLEEVIAKHKEMREQGKSLSDVIAMMSGLAVLDAANNSELQQLVGLIEDFEIVDRDSELKEAAELQDPSIAARSVEGYVTSNRSFGGYVV</sequence>
<evidence type="ECO:0000256" key="6">
    <source>
        <dbReference type="ARBA" id="ARBA00022833"/>
    </source>
</evidence>
<dbReference type="PROSITE" id="PS51479">
    <property type="entry name" value="ZF_RTR1"/>
    <property type="match status" value="1"/>
</dbReference>
<feature type="domain" description="RTR1-type" evidence="13">
    <location>
        <begin position="50"/>
        <end position="149"/>
    </location>
</feature>
<evidence type="ECO:0000256" key="3">
    <source>
        <dbReference type="ARBA" id="ARBA00022723"/>
    </source>
</evidence>
<dbReference type="GeneID" id="88174882"/>
<keyword evidence="7 12" id="KW-0904">Protein phosphatase</keyword>
<keyword evidence="6 12" id="KW-0862">Zinc</keyword>
<comment type="catalytic activity">
    <reaction evidence="10 12">
        <text>O-phospho-L-threonyl-[protein] + H2O = L-threonyl-[protein] + phosphate</text>
        <dbReference type="Rhea" id="RHEA:47004"/>
        <dbReference type="Rhea" id="RHEA-COMP:11060"/>
        <dbReference type="Rhea" id="RHEA-COMP:11605"/>
        <dbReference type="ChEBI" id="CHEBI:15377"/>
        <dbReference type="ChEBI" id="CHEBI:30013"/>
        <dbReference type="ChEBI" id="CHEBI:43474"/>
        <dbReference type="ChEBI" id="CHEBI:61977"/>
        <dbReference type="EC" id="3.1.3.16"/>
    </reaction>
</comment>
<dbReference type="GO" id="GO:0043175">
    <property type="term" value="F:RNA polymerase core enzyme binding"/>
    <property type="evidence" value="ECO:0007669"/>
    <property type="project" value="UniProtKB-UniRule"/>
</dbReference>
<evidence type="ECO:0000256" key="12">
    <source>
        <dbReference type="RuleBase" id="RU367080"/>
    </source>
</evidence>
<keyword evidence="15" id="KW-1185">Reference proteome</keyword>
<dbReference type="InterPro" id="IPR038534">
    <property type="entry name" value="Rtr1/RPAP2_sf"/>
</dbReference>
<gene>
    <name evidence="14" type="ORF">PUMCH_003819</name>
</gene>
<comment type="catalytic activity">
    <reaction evidence="9 12">
        <text>O-phospho-L-seryl-[protein] + H2O = L-seryl-[protein] + phosphate</text>
        <dbReference type="Rhea" id="RHEA:20629"/>
        <dbReference type="Rhea" id="RHEA-COMP:9863"/>
        <dbReference type="Rhea" id="RHEA-COMP:11604"/>
        <dbReference type="ChEBI" id="CHEBI:15377"/>
        <dbReference type="ChEBI" id="CHEBI:29999"/>
        <dbReference type="ChEBI" id="CHEBI:43474"/>
        <dbReference type="ChEBI" id="CHEBI:83421"/>
        <dbReference type="EC" id="3.1.3.16"/>
    </reaction>
</comment>
<evidence type="ECO:0000313" key="15">
    <source>
        <dbReference type="Proteomes" id="UP001338582"/>
    </source>
</evidence>
<dbReference type="InterPro" id="IPR039693">
    <property type="entry name" value="Rtr1/RPAP2"/>
</dbReference>
<reference evidence="14 15" key="1">
    <citation type="submission" date="2023-10" db="EMBL/GenBank/DDBJ databases">
        <title>Draft Genome Sequence of Candida saopaulonensis from a very Premature Infant with Sepsis.</title>
        <authorList>
            <person name="Ning Y."/>
            <person name="Dai R."/>
            <person name="Xiao M."/>
            <person name="Xu Y."/>
            <person name="Yan Q."/>
            <person name="Zhang L."/>
        </authorList>
    </citation>
    <scope>NUCLEOTIDE SEQUENCE [LARGE SCALE GENOMIC DNA]</scope>
    <source>
        <strain evidence="14 15">19XY460</strain>
    </source>
</reference>
<dbReference type="GO" id="GO:0005634">
    <property type="term" value="C:nucleus"/>
    <property type="evidence" value="ECO:0007669"/>
    <property type="project" value="UniProtKB-SubCell"/>
</dbReference>
<name>A0AAX4HD59_9ASCO</name>
<dbReference type="AlphaFoldDB" id="A0AAX4HD59"/>
<comment type="function">
    <text evidence="12">Putative RNA polymerase II subunit B1 C-terminal domain (CTD) phosphatase involved in RNA polymerase II transcription regulation.</text>
</comment>
<keyword evidence="4 12" id="KW-0863">Zinc-finger</keyword>
<comment type="similarity">
    <text evidence="2 11 12">Belongs to the RPAP2 family.</text>
</comment>
<dbReference type="EMBL" id="CP138897">
    <property type="protein sequence ID" value="WPK26465.1"/>
    <property type="molecule type" value="Genomic_DNA"/>
</dbReference>
<dbReference type="EC" id="3.1.3.16" evidence="12"/>
<evidence type="ECO:0000256" key="1">
    <source>
        <dbReference type="ARBA" id="ARBA00004123"/>
    </source>
</evidence>
<dbReference type="KEGG" id="asau:88174882"/>
<evidence type="ECO:0000259" key="13">
    <source>
        <dbReference type="PROSITE" id="PS51479"/>
    </source>
</evidence>
<evidence type="ECO:0000256" key="5">
    <source>
        <dbReference type="ARBA" id="ARBA00022801"/>
    </source>
</evidence>
<evidence type="ECO:0000256" key="9">
    <source>
        <dbReference type="ARBA" id="ARBA00047761"/>
    </source>
</evidence>
<dbReference type="Pfam" id="PF04181">
    <property type="entry name" value="RPAP2_Rtr1"/>
    <property type="match status" value="1"/>
</dbReference>
<evidence type="ECO:0000313" key="14">
    <source>
        <dbReference type="EMBL" id="WPK26465.1"/>
    </source>
</evidence>
<keyword evidence="8 12" id="KW-0539">Nucleus</keyword>
<keyword evidence="3 12" id="KW-0479">Metal-binding</keyword>
<dbReference type="GO" id="GO:0005737">
    <property type="term" value="C:cytoplasm"/>
    <property type="evidence" value="ECO:0007669"/>
    <property type="project" value="TreeGrafter"/>
</dbReference>
<dbReference type="Proteomes" id="UP001338582">
    <property type="component" value="Chromosome 4"/>
</dbReference>
<evidence type="ECO:0000256" key="10">
    <source>
        <dbReference type="ARBA" id="ARBA00048336"/>
    </source>
</evidence>